<dbReference type="OrthoDB" id="5443996at2"/>
<protein>
    <submittedName>
        <fullName evidence="2">Glycosyl transferase</fullName>
    </submittedName>
</protein>
<name>A0A0D0KM49_AGRTU</name>
<feature type="domain" description="Glycosyl transferase family 1" evidence="1">
    <location>
        <begin position="199"/>
        <end position="337"/>
    </location>
</feature>
<proteinExistence type="predicted"/>
<dbReference type="EMBL" id="JXQV01000051">
    <property type="protein sequence ID" value="KIP98020.1"/>
    <property type="molecule type" value="Genomic_DNA"/>
</dbReference>
<dbReference type="SUPFAM" id="SSF53756">
    <property type="entry name" value="UDP-Glycosyltransferase/glycogen phosphorylase"/>
    <property type="match status" value="1"/>
</dbReference>
<dbReference type="PANTHER" id="PTHR45947:SF3">
    <property type="entry name" value="SULFOQUINOVOSYL TRANSFERASE SQD2"/>
    <property type="match status" value="1"/>
</dbReference>
<dbReference type="InterPro" id="IPR001296">
    <property type="entry name" value="Glyco_trans_1"/>
</dbReference>
<dbReference type="GO" id="GO:0016757">
    <property type="term" value="F:glycosyltransferase activity"/>
    <property type="evidence" value="ECO:0007669"/>
    <property type="project" value="InterPro"/>
</dbReference>
<accession>A0A0D0KM49</accession>
<dbReference type="Gene3D" id="3.40.50.2000">
    <property type="entry name" value="Glycogen Phosphorylase B"/>
    <property type="match status" value="2"/>
</dbReference>
<keyword evidence="2" id="KW-0808">Transferase</keyword>
<dbReference type="AlphaFoldDB" id="A0A0D0KM49"/>
<dbReference type="Proteomes" id="UP000035017">
    <property type="component" value="Unassembled WGS sequence"/>
</dbReference>
<dbReference type="InterPro" id="IPR050194">
    <property type="entry name" value="Glycosyltransferase_grp1"/>
</dbReference>
<evidence type="ECO:0000259" key="1">
    <source>
        <dbReference type="Pfam" id="PF00534"/>
    </source>
</evidence>
<sequence>MKIAFYAPLKSPDHPVPSGDRLMARLLMQAMRLGGHEVEVVSELRSFQREPEGSGNNLKAAAEAEEQKIAANWHRDGKPDIWLCYHPYYKARDLLGPVLCQRFDVAYVTAESSYSPKRNAMGWAQTQTALLADLSFAATNICFTTRDFDGLSKADQGLRLAMLPPFIDAATFAKQAPSPTRYRLATVAMMRPGDKMSSYAALAEALKLLPSDLPWTLDIIGDGPERKKAQDLFGAIDAHRIVWHGEKTPEAIADILSHASIYVWPGHGEAYGLAYLEAQAAGLPVIAERIAGVPEVVKDGQTGILTQPGNVTAYADAIIKLMRDNELRHQMALKARHFACVERAIEQAAIILNSIIENLPGQPS</sequence>
<dbReference type="Pfam" id="PF00534">
    <property type="entry name" value="Glycos_transf_1"/>
    <property type="match status" value="1"/>
</dbReference>
<evidence type="ECO:0000313" key="2">
    <source>
        <dbReference type="EMBL" id="KIP98020.1"/>
    </source>
</evidence>
<dbReference type="PANTHER" id="PTHR45947">
    <property type="entry name" value="SULFOQUINOVOSYL TRANSFERASE SQD2"/>
    <property type="match status" value="1"/>
</dbReference>
<dbReference type="CDD" id="cd03801">
    <property type="entry name" value="GT4_PimA-like"/>
    <property type="match status" value="1"/>
</dbReference>
<gene>
    <name evidence="2" type="ORF">RU07_23470</name>
</gene>
<reference evidence="2 3" key="1">
    <citation type="submission" date="2014-12" db="EMBL/GenBank/DDBJ databases">
        <title>16Stimator: statistical estimation of ribosomal gene copy numbers from draft genome assemblies.</title>
        <authorList>
            <person name="Perisin M.A."/>
            <person name="Vetter M."/>
            <person name="Gilbert J.A."/>
            <person name="Bergelson J."/>
        </authorList>
    </citation>
    <scope>NUCLEOTIDE SEQUENCE [LARGE SCALE GENOMIC DNA]</scope>
    <source>
        <strain evidence="2 3">MEJ076</strain>
    </source>
</reference>
<evidence type="ECO:0000313" key="3">
    <source>
        <dbReference type="Proteomes" id="UP000035017"/>
    </source>
</evidence>
<organism evidence="2 3">
    <name type="scientific">Agrobacterium tumefaciens</name>
    <dbReference type="NCBI Taxonomy" id="358"/>
    <lineage>
        <taxon>Bacteria</taxon>
        <taxon>Pseudomonadati</taxon>
        <taxon>Pseudomonadota</taxon>
        <taxon>Alphaproteobacteria</taxon>
        <taxon>Hyphomicrobiales</taxon>
        <taxon>Rhizobiaceae</taxon>
        <taxon>Rhizobium/Agrobacterium group</taxon>
        <taxon>Agrobacterium</taxon>
        <taxon>Agrobacterium tumefaciens complex</taxon>
    </lineage>
</organism>
<comment type="caution">
    <text evidence="2">The sequence shown here is derived from an EMBL/GenBank/DDBJ whole genome shotgun (WGS) entry which is preliminary data.</text>
</comment>